<evidence type="ECO:0000256" key="7">
    <source>
        <dbReference type="SAM" id="Phobius"/>
    </source>
</evidence>
<name>A0A834GSQ7_RHOSS</name>
<sequence length="401" mass="44745">MGSPFSKTRRGDGGSTSGSSGAGSSSVSSGGGSTNPTTQLNSNSPDLTSYEAACQLDPDLQSFDATLKQRTSHVISTLAVGVEVRSLSLDSLREVTECLLEMNQEVVNVILDCKKDIWNNKDLFDLVQDYFESSLLTLDFCTCLEKCLKRARDSQLIVQVALQQFERDLNDEGRKNSCFSRTVQELRNFKAKGDPFTDEFFELFKSVHKQQMLMLRKLETKKGKLDKKLKSIKSWRRVSNVIFAVTFAAVLICSVVAAAIAAPPVVTALAAAAAVPLGSMGKWFNSLWKKYENEVRGEREIISSMQIGTYIAIKDFDNIRVLVDKLEIEMESLLLNADFAIREEEEAVVLAIDEIKKKLSGFMQTIDDLGEHADKFSRDIRRARTVILHRIIKHPTINNNN</sequence>
<comment type="subcellular location">
    <subcellularLocation>
        <location evidence="1">Membrane</location>
    </subcellularLocation>
</comment>
<feature type="region of interest" description="Disordered" evidence="6">
    <location>
        <begin position="1"/>
        <end position="44"/>
    </location>
</feature>
<proteinExistence type="inferred from homology"/>
<feature type="transmembrane region" description="Helical" evidence="7">
    <location>
        <begin position="266"/>
        <end position="284"/>
    </location>
</feature>
<organism evidence="8 9">
    <name type="scientific">Rhododendron simsii</name>
    <name type="common">Sims's rhododendron</name>
    <dbReference type="NCBI Taxonomy" id="118357"/>
    <lineage>
        <taxon>Eukaryota</taxon>
        <taxon>Viridiplantae</taxon>
        <taxon>Streptophyta</taxon>
        <taxon>Embryophyta</taxon>
        <taxon>Tracheophyta</taxon>
        <taxon>Spermatophyta</taxon>
        <taxon>Magnoliopsida</taxon>
        <taxon>eudicotyledons</taxon>
        <taxon>Gunneridae</taxon>
        <taxon>Pentapetalae</taxon>
        <taxon>asterids</taxon>
        <taxon>Ericales</taxon>
        <taxon>Ericaceae</taxon>
        <taxon>Ericoideae</taxon>
        <taxon>Rhodoreae</taxon>
        <taxon>Rhododendron</taxon>
    </lineage>
</organism>
<gene>
    <name evidence="8" type="ORF">RHSIM_Rhsim08G0111500</name>
</gene>
<dbReference type="EMBL" id="WJXA01000008">
    <property type="protein sequence ID" value="KAF7136192.1"/>
    <property type="molecule type" value="Genomic_DNA"/>
</dbReference>
<dbReference type="OrthoDB" id="679959at2759"/>
<evidence type="ECO:0000256" key="2">
    <source>
        <dbReference type="ARBA" id="ARBA00009074"/>
    </source>
</evidence>
<dbReference type="Pfam" id="PF05055">
    <property type="entry name" value="DUF677"/>
    <property type="match status" value="1"/>
</dbReference>
<keyword evidence="5 7" id="KW-0472">Membrane</keyword>
<protein>
    <submittedName>
        <fullName evidence="8">Uncharacterized protein</fullName>
    </submittedName>
</protein>
<accession>A0A834GSQ7</accession>
<dbReference type="PANTHER" id="PTHR31113:SF32">
    <property type="entry name" value="UPF0496 PLANT-LIKE PROTEIN"/>
    <property type="match status" value="1"/>
</dbReference>
<evidence type="ECO:0000256" key="6">
    <source>
        <dbReference type="SAM" id="MobiDB-lite"/>
    </source>
</evidence>
<keyword evidence="3 7" id="KW-0812">Transmembrane</keyword>
<keyword evidence="9" id="KW-1185">Reference proteome</keyword>
<dbReference type="AlphaFoldDB" id="A0A834GSQ7"/>
<evidence type="ECO:0000313" key="9">
    <source>
        <dbReference type="Proteomes" id="UP000626092"/>
    </source>
</evidence>
<comment type="caution">
    <text evidence="8">The sequence shown here is derived from an EMBL/GenBank/DDBJ whole genome shotgun (WGS) entry which is preliminary data.</text>
</comment>
<feature type="transmembrane region" description="Helical" evidence="7">
    <location>
        <begin position="238"/>
        <end position="260"/>
    </location>
</feature>
<dbReference type="PANTHER" id="PTHR31113">
    <property type="entry name" value="UPF0496 PROTEIN 3-RELATED"/>
    <property type="match status" value="1"/>
</dbReference>
<dbReference type="InterPro" id="IPR007749">
    <property type="entry name" value="DUF677"/>
</dbReference>
<feature type="compositionally biased region" description="Low complexity" evidence="6">
    <location>
        <begin position="17"/>
        <end position="28"/>
    </location>
</feature>
<evidence type="ECO:0000256" key="5">
    <source>
        <dbReference type="ARBA" id="ARBA00023136"/>
    </source>
</evidence>
<evidence type="ECO:0000256" key="4">
    <source>
        <dbReference type="ARBA" id="ARBA00022989"/>
    </source>
</evidence>
<dbReference type="Proteomes" id="UP000626092">
    <property type="component" value="Unassembled WGS sequence"/>
</dbReference>
<evidence type="ECO:0000313" key="8">
    <source>
        <dbReference type="EMBL" id="KAF7136192.1"/>
    </source>
</evidence>
<evidence type="ECO:0000256" key="3">
    <source>
        <dbReference type="ARBA" id="ARBA00022692"/>
    </source>
</evidence>
<reference evidence="8" key="1">
    <citation type="submission" date="2019-11" db="EMBL/GenBank/DDBJ databases">
        <authorList>
            <person name="Liu Y."/>
            <person name="Hou J."/>
            <person name="Li T.-Q."/>
            <person name="Guan C.-H."/>
            <person name="Wu X."/>
            <person name="Wu H.-Z."/>
            <person name="Ling F."/>
            <person name="Zhang R."/>
            <person name="Shi X.-G."/>
            <person name="Ren J.-P."/>
            <person name="Chen E.-F."/>
            <person name="Sun J.-M."/>
        </authorList>
    </citation>
    <scope>NUCLEOTIDE SEQUENCE</scope>
    <source>
        <strain evidence="8">Adult_tree_wgs_1</strain>
        <tissue evidence="8">Leaves</tissue>
    </source>
</reference>
<comment type="similarity">
    <text evidence="2">Belongs to the UPF0496 family.</text>
</comment>
<feature type="compositionally biased region" description="Polar residues" evidence="6">
    <location>
        <begin position="34"/>
        <end position="44"/>
    </location>
</feature>
<keyword evidence="4 7" id="KW-1133">Transmembrane helix</keyword>
<dbReference type="GO" id="GO:0016020">
    <property type="term" value="C:membrane"/>
    <property type="evidence" value="ECO:0007669"/>
    <property type="project" value="UniProtKB-SubCell"/>
</dbReference>
<evidence type="ECO:0000256" key="1">
    <source>
        <dbReference type="ARBA" id="ARBA00004370"/>
    </source>
</evidence>